<name>A0A9W6X447_9STRA</name>
<protein>
    <submittedName>
        <fullName evidence="1">Unnamed protein product</fullName>
    </submittedName>
</protein>
<proteinExistence type="predicted"/>
<sequence length="111" mass="12086">MAVLPEVTATTEEVKIEDIQVGDPGDSSSEEAEKLVQIIWCYRHLLIGKGNALSPAARGVVCDIDVGGAKPVAQRVQKVASQLREKLSDLIKGLLSTKIIRVSTSPWHRRL</sequence>
<accession>A0A9W6X447</accession>
<dbReference type="Gene3D" id="3.10.10.10">
    <property type="entry name" value="HIV Type 1 Reverse Transcriptase, subunit A, domain 1"/>
    <property type="match status" value="1"/>
</dbReference>
<organism evidence="1 2">
    <name type="scientific">Phytophthora lilii</name>
    <dbReference type="NCBI Taxonomy" id="2077276"/>
    <lineage>
        <taxon>Eukaryota</taxon>
        <taxon>Sar</taxon>
        <taxon>Stramenopiles</taxon>
        <taxon>Oomycota</taxon>
        <taxon>Peronosporomycetes</taxon>
        <taxon>Peronosporales</taxon>
        <taxon>Peronosporaceae</taxon>
        <taxon>Phytophthora</taxon>
    </lineage>
</organism>
<dbReference type="AlphaFoldDB" id="A0A9W6X447"/>
<reference evidence="1" key="1">
    <citation type="submission" date="2023-04" db="EMBL/GenBank/DDBJ databases">
        <title>Phytophthora lilii NBRC 32176.</title>
        <authorList>
            <person name="Ichikawa N."/>
            <person name="Sato H."/>
            <person name="Tonouchi N."/>
        </authorList>
    </citation>
    <scope>NUCLEOTIDE SEQUENCE</scope>
    <source>
        <strain evidence="1">NBRC 32176</strain>
    </source>
</reference>
<comment type="caution">
    <text evidence="1">The sequence shown here is derived from an EMBL/GenBank/DDBJ whole genome shotgun (WGS) entry which is preliminary data.</text>
</comment>
<dbReference type="OrthoDB" id="120907at2759"/>
<gene>
    <name evidence="1" type="ORF">Plil01_001264800</name>
</gene>
<evidence type="ECO:0000313" key="1">
    <source>
        <dbReference type="EMBL" id="GMF29745.1"/>
    </source>
</evidence>
<dbReference type="EMBL" id="BSXW01000795">
    <property type="protein sequence ID" value="GMF29745.1"/>
    <property type="molecule type" value="Genomic_DNA"/>
</dbReference>
<keyword evidence="2" id="KW-1185">Reference proteome</keyword>
<evidence type="ECO:0000313" key="2">
    <source>
        <dbReference type="Proteomes" id="UP001165083"/>
    </source>
</evidence>
<dbReference type="Proteomes" id="UP001165083">
    <property type="component" value="Unassembled WGS sequence"/>
</dbReference>